<dbReference type="InterPro" id="IPR001866">
    <property type="entry name" value="PPV_E2_N"/>
</dbReference>
<comment type="similarity">
    <text evidence="12">Belongs to the papillomaviridae E2 protein family.</text>
</comment>
<comment type="subcellular location">
    <subcellularLocation>
        <location evidence="1 12">Host nucleus</location>
    </subcellularLocation>
</comment>
<evidence type="ECO:0000256" key="6">
    <source>
        <dbReference type="ARBA" id="ARBA00022562"/>
    </source>
</evidence>
<dbReference type="Proteomes" id="UP000136359">
    <property type="component" value="Segment"/>
</dbReference>
<dbReference type="GO" id="GO:0006275">
    <property type="term" value="P:regulation of DNA replication"/>
    <property type="evidence" value="ECO:0007669"/>
    <property type="project" value="UniProtKB-UniRule"/>
</dbReference>
<evidence type="ECO:0000256" key="2">
    <source>
        <dbReference type="ARBA" id="ARBA00007794"/>
    </source>
</evidence>
<keyword evidence="6 12" id="KW-1048">Host nucleus</keyword>
<feature type="compositionally biased region" description="Low complexity" evidence="13">
    <location>
        <begin position="261"/>
        <end position="270"/>
    </location>
</feature>
<dbReference type="InterPro" id="IPR036050">
    <property type="entry name" value="Regulatory_protein_E2_N"/>
</dbReference>
<feature type="region of interest" description="Disordered" evidence="13">
    <location>
        <begin position="189"/>
        <end position="270"/>
    </location>
</feature>
<protein>
    <recommendedName>
        <fullName evidence="12">Regulatory protein E2</fullName>
    </recommendedName>
</protein>
<comment type="function">
    <text evidence="12">Plays a role in the initiation of viral DNA replication. A dimer of E2 interacts with a dimer of E1 in order to improve specificity of E1 DNA binding activity. Once the complex recognizes and binds DNA at specific sites, the E2 dimer is removed from DNA. E2 also regulates viral transcription through binding to the E2RE response element (5'-ACCNNNNNNGGT-3') present in multiple copies in the regulatory regions of the viral genome. Activates or represses transcription depending on E2RE's position with regards to proximal promoter elements including the TATA-box. Repression occurs by sterically hindering the assembly of the transcription initiation complex.</text>
</comment>
<dbReference type="InterPro" id="IPR033668">
    <property type="entry name" value="Reg_prot_E2"/>
</dbReference>
<keyword evidence="9 12" id="KW-0238">DNA-binding</keyword>
<dbReference type="Pfam" id="PF00508">
    <property type="entry name" value="PPV_E2_N"/>
    <property type="match status" value="1"/>
</dbReference>
<dbReference type="OrthoDB" id="15886at10239"/>
<evidence type="ECO:0000313" key="16">
    <source>
        <dbReference type="EMBL" id="AFK84992.1"/>
    </source>
</evidence>
<evidence type="ECO:0000256" key="12">
    <source>
        <dbReference type="HAMAP-Rule" id="MF_04001"/>
    </source>
</evidence>
<reference evidence="16 17" key="1">
    <citation type="journal article" date="2012" name="J. Virol.">
        <title>Virome analysis for identification of novel Mammalian viruses in bat species from chinese provinces.</title>
        <authorList>
            <person name="Wu Z."/>
            <person name="Ren X."/>
            <person name="Yang L."/>
            <person name="Hu Y."/>
            <person name="Yang J."/>
            <person name="He G."/>
            <person name="Zhang J."/>
            <person name="Dong J."/>
            <person name="Sun L."/>
            <person name="Du J."/>
            <person name="Liu L."/>
            <person name="Xue Y."/>
            <person name="Wang J."/>
            <person name="Yang F."/>
            <person name="Zhang S."/>
            <person name="Jin Q."/>
        </authorList>
    </citation>
    <scope>NUCLEOTIDE SEQUENCE [LARGE SCALE GENOMIC DNA]</scope>
</reference>
<evidence type="ECO:0000256" key="4">
    <source>
        <dbReference type="ARBA" id="ARBA00022518"/>
    </source>
</evidence>
<dbReference type="GO" id="GO:0039693">
    <property type="term" value="P:viral DNA genome replication"/>
    <property type="evidence" value="ECO:0007669"/>
    <property type="project" value="UniProtKB-UniRule"/>
</dbReference>
<keyword evidence="11 12" id="KW-0804">Transcription</keyword>
<dbReference type="Gene3D" id="2.170.200.10">
    <property type="entry name" value="Papillomavirus E2 early protein domain"/>
    <property type="match status" value="1"/>
</dbReference>
<proteinExistence type="inferred from homology"/>
<keyword evidence="7 12" id="KW-0235">DNA replication</keyword>
<dbReference type="GO" id="GO:0006351">
    <property type="term" value="P:DNA-templated transcription"/>
    <property type="evidence" value="ECO:0007669"/>
    <property type="project" value="UniProtKB-UniRule"/>
</dbReference>
<evidence type="ECO:0000256" key="7">
    <source>
        <dbReference type="ARBA" id="ARBA00022705"/>
    </source>
</evidence>
<feature type="compositionally biased region" description="Pro residues" evidence="13">
    <location>
        <begin position="207"/>
        <end position="217"/>
    </location>
</feature>
<organism evidence="16 17">
    <name type="scientific">Myotis ricketti papillomavirus 1</name>
    <dbReference type="NCBI Taxonomy" id="1195370"/>
    <lineage>
        <taxon>Viruses</taxon>
        <taxon>Monodnaviria</taxon>
        <taxon>Shotokuvirae</taxon>
        <taxon>Cossaviricota</taxon>
        <taxon>Papovaviricetes</taxon>
        <taxon>Zurhausenvirales</taxon>
        <taxon>Papillomaviridae</taxon>
        <taxon>Firstpapillomavirinae</taxon>
        <taxon>Treisiotapapillomavirus</taxon>
        <taxon>Treisiotapapillomavirus 1</taxon>
    </lineage>
</organism>
<feature type="region of interest" description="DNA-binding domain" evidence="12">
    <location>
        <begin position="275"/>
        <end position="357"/>
    </location>
</feature>
<dbReference type="Gene3D" id="3.30.70.330">
    <property type="match status" value="1"/>
</dbReference>
<feature type="domain" description="Papillomavirus E2 C-terminal" evidence="15">
    <location>
        <begin position="277"/>
        <end position="350"/>
    </location>
</feature>
<dbReference type="GO" id="GO:0003677">
    <property type="term" value="F:DNA binding"/>
    <property type="evidence" value="ECO:0007669"/>
    <property type="project" value="UniProtKB-UniRule"/>
</dbReference>
<dbReference type="HAMAP" id="MF_04001">
    <property type="entry name" value="PPV_E2"/>
    <property type="match status" value="1"/>
</dbReference>
<dbReference type="SUPFAM" id="SSF51332">
    <property type="entry name" value="E2 regulatory, transactivation domain"/>
    <property type="match status" value="1"/>
</dbReference>
<dbReference type="GO" id="GO:0042025">
    <property type="term" value="C:host cell nucleus"/>
    <property type="evidence" value="ECO:0007669"/>
    <property type="project" value="UniProtKB-SubCell"/>
</dbReference>
<evidence type="ECO:0000256" key="1">
    <source>
        <dbReference type="ARBA" id="ARBA00004147"/>
    </source>
</evidence>
<sequence length="357" mass="39752">METLRRNLDALYEKMMNIYETGDDNLETQIYHWLLQRKEHAILHGARKLGMTTLGMHPVPPASVSKIKAEKAIKMHMLLQSLSNSEFAEEPWSLTDTSLEMLETPPENTLKKGGSTVTVQFEGDGGEMDYILWKHIYVCTGTKWTRTCGSVDDNGIYYTCNGNKEYYVDFQAEAAKYCGNSGARWSVQTSKKDISSGSQQPVSQPSQPDPARTPSPDVPDRSTGTPQIPVPPLRRGPIGYPEETGPYRRHVGKRTTDRARGGTARRGPTWTSTAAAPVIIIKGGSNQLKCLRYRLQNKHRDLFHSISSTWSWTPRGGGKVGRSRITVSFTSNEQLSQFRNIAPLPTDVECCVGLSSL</sequence>
<evidence type="ECO:0000259" key="15">
    <source>
        <dbReference type="Pfam" id="PF00511"/>
    </source>
</evidence>
<feature type="domain" description="Papillomavirus E2 N-terminal" evidence="14">
    <location>
        <begin position="1"/>
        <end position="195"/>
    </location>
</feature>
<feature type="compositionally biased region" description="Low complexity" evidence="13">
    <location>
        <begin position="195"/>
        <end position="206"/>
    </location>
</feature>
<dbReference type="GO" id="GO:0006260">
    <property type="term" value="P:DNA replication"/>
    <property type="evidence" value="ECO:0007669"/>
    <property type="project" value="UniProtKB-KW"/>
</dbReference>
<dbReference type="Pfam" id="PF00511">
    <property type="entry name" value="PPV_E2_C"/>
    <property type="match status" value="1"/>
</dbReference>
<name>I3VR47_9PAPI</name>
<dbReference type="Gene3D" id="1.10.287.30">
    <property type="entry name" value="E2 (early) protein, N terminal domain, subdomain 1"/>
    <property type="match status" value="1"/>
</dbReference>
<evidence type="ECO:0000259" key="14">
    <source>
        <dbReference type="Pfam" id="PF00508"/>
    </source>
</evidence>
<comment type="caution">
    <text evidence="12">Lacks conserved residue(s) required for the propagation of feature annotation.</text>
</comment>
<gene>
    <name evidence="12" type="primary">E2</name>
</gene>
<accession>I3VR47</accession>
<evidence type="ECO:0000256" key="11">
    <source>
        <dbReference type="ARBA" id="ARBA00023163"/>
    </source>
</evidence>
<keyword evidence="3 12" id="KW-0678">Repressor</keyword>
<comment type="subunit">
    <text evidence="12">Binds DNA as homodimer. Interacts with protein E1; this interaction greatly increases E1 DNA-binding activity. Interacts with protein L1; this interaction enhances E2-dependent replication and transcription activation. Interacts with protein L2; this interaction inhibits E2 transcriptional activity but not DNA replication function E2. Interacts with protein E7; this interaction inhibits E7 oncogenic activity. Interacts with host TAF1; this interaction modulates E2-dependent transcriptional regulation. Interacts with host BRD4; this interaction mediates E2 transcriptional activation function. Additionally, the interaction with host BRD4 on mitotic chromosomes mediates tethering of the viral genome. Interacts with host TOPBP1; this interaction is required for optimal viral DNA replication.</text>
</comment>
<evidence type="ECO:0000256" key="8">
    <source>
        <dbReference type="ARBA" id="ARBA00023015"/>
    </source>
</evidence>
<dbReference type="InterPro" id="IPR042504">
    <property type="entry name" value="Regulatory_protein_E2_N_2"/>
</dbReference>
<dbReference type="GO" id="GO:0003700">
    <property type="term" value="F:DNA-binding transcription factor activity"/>
    <property type="evidence" value="ECO:0007669"/>
    <property type="project" value="UniProtKB-UniRule"/>
</dbReference>
<keyword evidence="10 12" id="KW-0010">Activator</keyword>
<evidence type="ECO:0000256" key="10">
    <source>
        <dbReference type="ARBA" id="ARBA00023159"/>
    </source>
</evidence>
<evidence type="ECO:0000256" key="13">
    <source>
        <dbReference type="SAM" id="MobiDB-lite"/>
    </source>
</evidence>
<keyword evidence="5 12" id="KW-0597">Phosphoprotein</keyword>
<comment type="PTM">
    <text evidence="12">Sumoylation plays a regulatory role in E2 transcriptional activity.</text>
</comment>
<dbReference type="InterPro" id="IPR000427">
    <property type="entry name" value="Papillomavirus_E2_C"/>
</dbReference>
<dbReference type="SUPFAM" id="SSF54957">
    <property type="entry name" value="Viral DNA-binding domain"/>
    <property type="match status" value="1"/>
</dbReference>
<keyword evidence="12" id="KW-0832">Ubl conjugation</keyword>
<dbReference type="InterPro" id="IPR042503">
    <property type="entry name" value="Regulatory_protein_E2_N_1"/>
</dbReference>
<keyword evidence="17" id="KW-1185">Reference proteome</keyword>
<keyword evidence="4 12" id="KW-0244">Early protein</keyword>
<feature type="cross-link" description="Glycyl lysine isopeptide (Lys-Gly) (interchain with G-Cter in SUMO)" evidence="12">
    <location>
        <position position="282"/>
    </location>
</feature>
<dbReference type="EMBL" id="JQ814847">
    <property type="protein sequence ID" value="AFK84992.1"/>
    <property type="molecule type" value="Genomic_DNA"/>
</dbReference>
<evidence type="ECO:0000313" key="17">
    <source>
        <dbReference type="Proteomes" id="UP000136359"/>
    </source>
</evidence>
<comment type="similarity">
    <text evidence="2">Belongs to the papillomaviridae E8^E2C protein family.</text>
</comment>
<evidence type="ECO:0000256" key="9">
    <source>
        <dbReference type="ARBA" id="ARBA00023125"/>
    </source>
</evidence>
<evidence type="ECO:0000256" key="3">
    <source>
        <dbReference type="ARBA" id="ARBA00022491"/>
    </source>
</evidence>
<dbReference type="InterPro" id="IPR012677">
    <property type="entry name" value="Nucleotide-bd_a/b_plait_sf"/>
</dbReference>
<keyword evidence="8 12" id="KW-0805">Transcription regulation</keyword>
<evidence type="ECO:0000256" key="5">
    <source>
        <dbReference type="ARBA" id="ARBA00022553"/>
    </source>
</evidence>
<keyword evidence="12" id="KW-1017">Isopeptide bond</keyword>
<dbReference type="GO" id="GO:0000166">
    <property type="term" value="F:nucleotide binding"/>
    <property type="evidence" value="ECO:0007669"/>
    <property type="project" value="UniProtKB-UniRule"/>
</dbReference>
<dbReference type="InterPro" id="IPR035975">
    <property type="entry name" value="E2/EBNA1_C_sf"/>
</dbReference>
<comment type="PTM">
    <text evidence="12">Phosphorylated.</text>
</comment>